<feature type="transmembrane region" description="Helical" evidence="1">
    <location>
        <begin position="20"/>
        <end position="43"/>
    </location>
</feature>
<keyword evidence="1" id="KW-1133">Transmembrane helix</keyword>
<keyword evidence="1" id="KW-0472">Membrane</keyword>
<proteinExistence type="predicted"/>
<accession>A0A8S5UCR3</accession>
<dbReference type="EMBL" id="BK016063">
    <property type="protein sequence ID" value="DAF92265.1"/>
    <property type="molecule type" value="Genomic_DNA"/>
</dbReference>
<evidence type="ECO:0000313" key="2">
    <source>
        <dbReference type="EMBL" id="DAF92265.1"/>
    </source>
</evidence>
<protein>
    <submittedName>
        <fullName evidence="2">Uncharacterized protein</fullName>
    </submittedName>
</protein>
<name>A0A8S5UCR3_9CAUD</name>
<organism evidence="2">
    <name type="scientific">Siphoviridae sp. ctgN495</name>
    <dbReference type="NCBI Taxonomy" id="2825608"/>
    <lineage>
        <taxon>Viruses</taxon>
        <taxon>Duplodnaviria</taxon>
        <taxon>Heunggongvirae</taxon>
        <taxon>Uroviricota</taxon>
        <taxon>Caudoviricetes</taxon>
    </lineage>
</organism>
<keyword evidence="1" id="KW-0812">Transmembrane</keyword>
<sequence length="78" mass="9582">MRALRAYFLFLEWRGAIISLSQLFLFLFYIVHFIHSIISKILYMRDENGKIFQIEIKFEFYSNLKFSFSFNFTEYSKI</sequence>
<reference evidence="2" key="1">
    <citation type="journal article" date="2021" name="Proc. Natl. Acad. Sci. U.S.A.">
        <title>A Catalog of Tens of Thousands of Viruses from Human Metagenomes Reveals Hidden Associations with Chronic Diseases.</title>
        <authorList>
            <person name="Tisza M.J."/>
            <person name="Buck C.B."/>
        </authorList>
    </citation>
    <scope>NUCLEOTIDE SEQUENCE</scope>
    <source>
        <strain evidence="2">CtgN495</strain>
    </source>
</reference>
<evidence type="ECO:0000256" key="1">
    <source>
        <dbReference type="SAM" id="Phobius"/>
    </source>
</evidence>